<evidence type="ECO:0000259" key="2">
    <source>
        <dbReference type="Pfam" id="PF00535"/>
    </source>
</evidence>
<dbReference type="Gene3D" id="3.90.550.10">
    <property type="entry name" value="Spore Coat Polysaccharide Biosynthesis Protein SpsA, Chain A"/>
    <property type="match status" value="1"/>
</dbReference>
<dbReference type="InterPro" id="IPR050834">
    <property type="entry name" value="Glycosyltransf_2"/>
</dbReference>
<dbReference type="PANTHER" id="PTHR43685:SF3">
    <property type="entry name" value="SLR2126 PROTEIN"/>
    <property type="match status" value="1"/>
</dbReference>
<accession>A0A223N0X2</accession>
<proteinExistence type="predicted"/>
<dbReference type="SUPFAM" id="SSF53448">
    <property type="entry name" value="Nucleotide-diphospho-sugar transferases"/>
    <property type="match status" value="1"/>
</dbReference>
<dbReference type="AlphaFoldDB" id="A0A223N0X2"/>
<dbReference type="PANTHER" id="PTHR43685">
    <property type="entry name" value="GLYCOSYLTRANSFERASE"/>
    <property type="match status" value="1"/>
</dbReference>
<evidence type="ECO:0000259" key="3">
    <source>
        <dbReference type="Pfam" id="PF02709"/>
    </source>
</evidence>
<dbReference type="InterPro" id="IPR001173">
    <property type="entry name" value="Glyco_trans_2-like"/>
</dbReference>
<dbReference type="EMBL" id="CP022741">
    <property type="protein sequence ID" value="ASU23357.1"/>
    <property type="molecule type" value="Genomic_DNA"/>
</dbReference>
<dbReference type="Pfam" id="PF00535">
    <property type="entry name" value="Glycos_transf_2"/>
    <property type="match status" value="1"/>
</dbReference>
<gene>
    <name evidence="4" type="ORF">CCZ37_12480</name>
</gene>
<feature type="domain" description="Glycosyltransferase 2-like" evidence="2">
    <location>
        <begin position="5"/>
        <end position="143"/>
    </location>
</feature>
<protein>
    <submittedName>
        <fullName evidence="4">Glycosyl transferase</fullName>
    </submittedName>
</protein>
<dbReference type="GO" id="GO:0016740">
    <property type="term" value="F:transferase activity"/>
    <property type="evidence" value="ECO:0007669"/>
    <property type="project" value="UniProtKB-KW"/>
</dbReference>
<evidence type="ECO:0000313" key="4">
    <source>
        <dbReference type="EMBL" id="ASU23357.1"/>
    </source>
</evidence>
<dbReference type="KEGG" id="vqi:CCZ37_12480"/>
<dbReference type="Pfam" id="PF02709">
    <property type="entry name" value="Glyco_transf_7C"/>
    <property type="match status" value="1"/>
</dbReference>
<keyword evidence="1 4" id="KW-0808">Transferase</keyword>
<keyword evidence="5" id="KW-1185">Reference proteome</keyword>
<reference evidence="4 5" key="1">
    <citation type="submission" date="2017-08" db="EMBL/GenBank/DDBJ databases">
        <title>The Vibrio qinghaiensis sp.-Q67 is a luminous bacteria isolated firstly from Qinghai lake, Qinghai province, China, which has been proved to be very sensitive to detect environmental and food pollutants. Therefore, complete genome analysis of V. qinghaiensis sp.-Q67 highlights the potential application of this strain on detection of hazards in the contaminated environments.</title>
        <authorList>
            <person name="Gong L."/>
        </authorList>
    </citation>
    <scope>NUCLEOTIDE SEQUENCE [LARGE SCALE GENOMIC DNA]</scope>
    <source>
        <strain evidence="4 5">Q67</strain>
    </source>
</reference>
<dbReference type="Proteomes" id="UP000215148">
    <property type="component" value="Chromosome 1"/>
</dbReference>
<dbReference type="InterPro" id="IPR027791">
    <property type="entry name" value="Galactosyl_T_C"/>
</dbReference>
<organism evidence="4 5">
    <name type="scientific">Vibrio qinghaiensis</name>
    <dbReference type="NCBI Taxonomy" id="2025808"/>
    <lineage>
        <taxon>Bacteria</taxon>
        <taxon>Pseudomonadati</taxon>
        <taxon>Pseudomonadota</taxon>
        <taxon>Gammaproteobacteria</taxon>
        <taxon>Vibrionales</taxon>
        <taxon>Vibrionaceae</taxon>
        <taxon>Vibrio</taxon>
    </lineage>
</organism>
<name>A0A223N0X2_9VIBR</name>
<sequence>MCEASVIISFYNNVDALICIIRSLENQQGNFEIIIADDGSKPSSVEQVQALVDSSSLPITHVWQEDCGFRKNRALNKAVQHSKSPYLIFIDGDCVPQSHFVADHLKHRESGFILNGRRVDLDPNYKSALYNSLKPELFFKSNQLNIFSRYLIGKGKNIEKGVRITHPKLFNRLNQKNKGIVGCNFSLHKDDFLLVNGFDNRYDVPSVGEDTDLEYRLIQSGKRIKNIFYQASVLHIIHPELPRLQRAVELFEETLRENNIVALDGYAQADRVN</sequence>
<dbReference type="InterPro" id="IPR029044">
    <property type="entry name" value="Nucleotide-diphossugar_trans"/>
</dbReference>
<feature type="domain" description="Galactosyltransferase C-terminal" evidence="3">
    <location>
        <begin position="174"/>
        <end position="227"/>
    </location>
</feature>
<evidence type="ECO:0000256" key="1">
    <source>
        <dbReference type="ARBA" id="ARBA00022679"/>
    </source>
</evidence>
<dbReference type="RefSeq" id="WP_094500682.1">
    <property type="nucleotide sequence ID" value="NZ_CAWNHI010000001.1"/>
</dbReference>
<evidence type="ECO:0000313" key="5">
    <source>
        <dbReference type="Proteomes" id="UP000215148"/>
    </source>
</evidence>